<organism evidence="2 3">
    <name type="scientific">Micavibrio aeruginosavorus</name>
    <dbReference type="NCBI Taxonomy" id="349221"/>
    <lineage>
        <taxon>Bacteria</taxon>
        <taxon>Pseudomonadati</taxon>
        <taxon>Bdellovibrionota</taxon>
        <taxon>Bdellovibrionia</taxon>
        <taxon>Bdellovibrionales</taxon>
        <taxon>Pseudobdellovibrionaceae</taxon>
        <taxon>Micavibrio</taxon>
    </lineage>
</organism>
<protein>
    <submittedName>
        <fullName evidence="2">Double-strand break repair protein AddB</fullName>
    </submittedName>
</protein>
<evidence type="ECO:0000259" key="1">
    <source>
        <dbReference type="Pfam" id="PF12705"/>
    </source>
</evidence>
<evidence type="ECO:0000313" key="3">
    <source>
        <dbReference type="Proteomes" id="UP000249417"/>
    </source>
</evidence>
<name>A0A2W5N7W8_9BACT</name>
<dbReference type="AlphaFoldDB" id="A0A2W5N7W8"/>
<comment type="caution">
    <text evidence="2">The sequence shown here is derived from an EMBL/GenBank/DDBJ whole genome shotgun (WGS) entry which is preliminary data.</text>
</comment>
<dbReference type="EMBL" id="QFQB01000004">
    <property type="protein sequence ID" value="PZQ48638.1"/>
    <property type="molecule type" value="Genomic_DNA"/>
</dbReference>
<reference evidence="2 3" key="1">
    <citation type="submission" date="2017-08" db="EMBL/GenBank/DDBJ databases">
        <title>Infants hospitalized years apart are colonized by the same room-sourced microbial strains.</title>
        <authorList>
            <person name="Brooks B."/>
            <person name="Olm M.R."/>
            <person name="Firek B.A."/>
            <person name="Baker R."/>
            <person name="Thomas B.C."/>
            <person name="Morowitz M.J."/>
            <person name="Banfield J.F."/>
        </authorList>
    </citation>
    <scope>NUCLEOTIDE SEQUENCE [LARGE SCALE GENOMIC DNA]</scope>
    <source>
        <strain evidence="2">S2_005_002_R2_29</strain>
    </source>
</reference>
<dbReference type="Pfam" id="PF12705">
    <property type="entry name" value="PDDEXK_1"/>
    <property type="match status" value="1"/>
</dbReference>
<feature type="domain" description="PD-(D/E)XK endonuclease-like" evidence="1">
    <location>
        <begin position="734"/>
        <end position="964"/>
    </location>
</feature>
<gene>
    <name evidence="2" type="primary">addB</name>
    <name evidence="2" type="ORF">DI551_01330</name>
</gene>
<accession>A0A2W5N7W8</accession>
<dbReference type="InterPro" id="IPR038726">
    <property type="entry name" value="PDDEXK_AddAB-type"/>
</dbReference>
<dbReference type="SUPFAM" id="SSF52540">
    <property type="entry name" value="P-loop containing nucleoside triphosphate hydrolases"/>
    <property type="match status" value="1"/>
</dbReference>
<dbReference type="InterPro" id="IPR014153">
    <property type="entry name" value="Ds_break_AddB"/>
</dbReference>
<evidence type="ECO:0000313" key="2">
    <source>
        <dbReference type="EMBL" id="PZQ48638.1"/>
    </source>
</evidence>
<dbReference type="NCBIfam" id="TIGR02786">
    <property type="entry name" value="addB_alphas"/>
    <property type="match status" value="1"/>
</dbReference>
<dbReference type="InterPro" id="IPR027417">
    <property type="entry name" value="P-loop_NTPase"/>
</dbReference>
<sequence length="1008" mass="111803">MPLTRIFAAEKRREGSRMSKIPATPRIYTIPAGVAFVDALAKGILDKAGKDPMTLASMQILLPTRRACRSLREAFLKITNGAPLMLPRMDAIGDVDDEELSLLLSGIEQELSLPPAISSMRRTFLLAELIGKMGRSRGIEQDLSLADALGRLMDQIYTEDLDLKNLEHAIDNSDLADHWQISLKFLEILSDAWPKILQERGVMDAADRRNRLLKSLADYWTQNPPAHPVIAAGSTGSIPAAAALLKTISSLPDGCIVLPGLDQDMDAQSWDALDDTHPQATLKHLLQTLSFERSDVALWPSCKDDESAKKRRAFCTEVMRPSETSQEWQTLQSRLALSEGDLTLERYDCATQEEEALTIALSLRGILEDKEKTAALVTPDRRLARRVAMACRRWGIEIDDSAGQMLSDTQTGTYLRLCIETLCNELKPVALLNFSKHALCLPADFRDWRQAVCALDKHVFRGPAFSGGLHAHESKLADMETRGKETAGFRKTLGFIETAFAPLIRLNDGKAHPFAAWADAHLQVCETFCGPAILWSGEAGDAAAKLFSEIFAEAGHLPELDARQYLAALEHMMKGIAVRPAFGLHPRLMILGQLEARLVGADVMILSGLNEKTWPPDAGLDPWMSRPMRKRFGLPSPERSIGLSAHDFAQCLCADKTILTRSMRVDGAPTVPARWLQRMDAVLSGLGLKPESVLHGDALDWARQLDHIDEKDYKPLGRPDPRPPVEARPRALPVTAVETWMKDPYGIYARYILGLRKLKPLEQKLDAAMRGTIVHDALHKFGELYRYEEILPADAAQTLLAVTRKELDATGVEQDARRFWEPRLEKTAHWIVRHENAWRNTFMPEKFESTGTLSFQGPAGEFILSAKADRIDYTKDGAAAAIIDYKTGGTFSSTGMIDGRYPQLPLEALILEAGGFAAKPAPVESLVYWIIGGGEDGGKVKELKKTAELKKAKENAAHGLEKLIAVFDKEETPYYSLPRPDLAPRFNDYEHLARVKEWTALGEQEDSA</sequence>
<proteinExistence type="predicted"/>
<dbReference type="Proteomes" id="UP000249417">
    <property type="component" value="Unassembled WGS sequence"/>
</dbReference>